<proteinExistence type="predicted"/>
<dbReference type="KEGG" id="bhu:bhn_I0106"/>
<evidence type="ECO:0000256" key="1">
    <source>
        <dbReference type="SAM" id="MobiDB-lite"/>
    </source>
</evidence>
<feature type="signal peptide" evidence="2">
    <location>
        <begin position="1"/>
        <end position="20"/>
    </location>
</feature>
<keyword evidence="2" id="KW-0732">Signal</keyword>
<gene>
    <name evidence="3" type="ORF">bhn_I0106</name>
</gene>
<evidence type="ECO:0000313" key="3">
    <source>
        <dbReference type="EMBL" id="AOZ95142.1"/>
    </source>
</evidence>
<name>A0A1D9NY49_9FIRM</name>
<dbReference type="EMBL" id="CP017831">
    <property type="protein sequence ID" value="AOZ95142.1"/>
    <property type="molecule type" value="Genomic_DNA"/>
</dbReference>
<dbReference type="Gene3D" id="3.40.190.10">
    <property type="entry name" value="Periplasmic binding protein-like II"/>
    <property type="match status" value="2"/>
</dbReference>
<dbReference type="PROSITE" id="PS51257">
    <property type="entry name" value="PROKAR_LIPOPROTEIN"/>
    <property type="match status" value="1"/>
</dbReference>
<organism evidence="3 4">
    <name type="scientific">Butyrivibrio hungatei</name>
    <dbReference type="NCBI Taxonomy" id="185008"/>
    <lineage>
        <taxon>Bacteria</taxon>
        <taxon>Bacillati</taxon>
        <taxon>Bacillota</taxon>
        <taxon>Clostridia</taxon>
        <taxon>Lachnospirales</taxon>
        <taxon>Lachnospiraceae</taxon>
        <taxon>Butyrivibrio</taxon>
    </lineage>
</organism>
<dbReference type="Proteomes" id="UP000179284">
    <property type="component" value="Chromosome I"/>
</dbReference>
<accession>A0A1D9NY49</accession>
<evidence type="ECO:0000256" key="2">
    <source>
        <dbReference type="SAM" id="SignalP"/>
    </source>
</evidence>
<dbReference type="PANTHER" id="PTHR43649">
    <property type="entry name" value="ARABINOSE-BINDING PROTEIN-RELATED"/>
    <property type="match status" value="1"/>
</dbReference>
<dbReference type="SUPFAM" id="SSF53850">
    <property type="entry name" value="Periplasmic binding protein-like II"/>
    <property type="match status" value="1"/>
</dbReference>
<dbReference type="InterPro" id="IPR006059">
    <property type="entry name" value="SBP"/>
</dbReference>
<dbReference type="AlphaFoldDB" id="A0A1D9NY49"/>
<protein>
    <submittedName>
        <fullName evidence="3">Sugar ABC transporter substrate-binding protein</fullName>
    </submittedName>
</protein>
<evidence type="ECO:0000313" key="4">
    <source>
        <dbReference type="Proteomes" id="UP000179284"/>
    </source>
</evidence>
<keyword evidence="4" id="KW-1185">Reference proteome</keyword>
<sequence length="539" mass="59999">MKKKLLATVLSACMVMGVLAGCGNSKAPADTNGTQTADSTSDSGSADTAAEDLKGDEVDITVMVWDRGNAAPNTTTEDNALTQWIQKQMKDLYNINVTYVSVPRSESDDKVNIMMSGGTAPNIVFTYSQDLFYNYASSGALKDLSSLYQQYGSNIQQYCGEAQNGIGDLGDQKFAVMKQRGTENARHTAYIRKDWLDQLGMDVPKTKEELGKYLYAVKDAGLGTPWAMSGRSDTEKMYLNFVGSYVTLTDDKMAYTYAESYMAVAPGAKDGLKQLNEWYNDGLITQDFPTDTDESVFLADVANGKVGFVLDDTTHIWDSIAVLNTTLGAEDASFIPVQCFDLPDGSYRTPFEYRYAMFVMIPEETTNDEQAAACMKYLNWLADPANAVQVRYTPELTYDELGVANEPSTADKEAKGYPGTCDDLCIMNLNFDWVNDYETMSKSQYAAQEQDWASVEWYENYYDVCANGKYRFPIYGYISDEQATYGTDIKNKMLTFVYNCICAPSDQFETVYQKGYDELVNSGLQKILDARAAYYDSVN</sequence>
<feature type="chain" id="PRO_5039080416" evidence="2">
    <location>
        <begin position="21"/>
        <end position="539"/>
    </location>
</feature>
<dbReference type="Pfam" id="PF01547">
    <property type="entry name" value="SBP_bac_1"/>
    <property type="match status" value="1"/>
</dbReference>
<dbReference type="OrthoDB" id="2492023at2"/>
<feature type="region of interest" description="Disordered" evidence="1">
    <location>
        <begin position="30"/>
        <end position="51"/>
    </location>
</feature>
<feature type="compositionally biased region" description="Low complexity" evidence="1">
    <location>
        <begin position="34"/>
        <end position="48"/>
    </location>
</feature>
<dbReference type="PANTHER" id="PTHR43649:SF17">
    <property type="entry name" value="ABC TRANSPORTER SOLUTE BINDING PROTEIN-SUGAR TRANSPORT"/>
    <property type="match status" value="1"/>
</dbReference>
<dbReference type="RefSeq" id="WP_071174958.1">
    <property type="nucleotide sequence ID" value="NZ_CP017831.1"/>
</dbReference>
<reference evidence="4" key="1">
    <citation type="submission" date="2016-10" db="EMBL/GenBank/DDBJ databases">
        <title>The complete genome sequence of the rumen bacterium Butyrivibrio hungatei MB2003.</title>
        <authorList>
            <person name="Palevich N."/>
            <person name="Kelly W.J."/>
            <person name="Leahy S.C."/>
            <person name="Altermann E."/>
            <person name="Rakonjac J."/>
            <person name="Attwood G.T."/>
        </authorList>
    </citation>
    <scope>NUCLEOTIDE SEQUENCE [LARGE SCALE GENOMIC DNA]</scope>
    <source>
        <strain evidence="4">MB2003</strain>
    </source>
</reference>
<dbReference type="InterPro" id="IPR050490">
    <property type="entry name" value="Bact_solute-bd_prot1"/>
</dbReference>